<gene>
    <name evidence="2" type="ORF">ABIC99_002387</name>
    <name evidence="3" type="ORF">EWH46_12715</name>
</gene>
<dbReference type="InterPro" id="IPR012349">
    <property type="entry name" value="Split_barrel_FMN-bd"/>
</dbReference>
<proteinExistence type="predicted"/>
<dbReference type="AlphaFoldDB" id="A0A5C1Q2B0"/>
<reference evidence="2 5" key="2">
    <citation type="submission" date="2024-06" db="EMBL/GenBank/DDBJ databases">
        <title>Genomic Encyclopedia of Type Strains, Phase IV (KMG-IV): sequencing the most valuable type-strain genomes for metagenomic binning, comparative biology and taxonomic classification.</title>
        <authorList>
            <person name="Goeker M."/>
        </authorList>
    </citation>
    <scope>NUCLEOTIDE SEQUENCE [LARGE SCALE GENOMIC DNA]</scope>
    <source>
        <strain evidence="2 5">D-501</strain>
    </source>
</reference>
<evidence type="ECO:0000313" key="3">
    <source>
        <dbReference type="EMBL" id="QEN01558.1"/>
    </source>
</evidence>
<evidence type="ECO:0000313" key="2">
    <source>
        <dbReference type="EMBL" id="MET3604571.1"/>
    </source>
</evidence>
<accession>A0A5C1Q2B0</accession>
<sequence>MATPNAAPSERTRVRRLPDRARYDAENLAAIVDAAWIAHVAFPLDGGVHSIPTAVWREGDHLYIHGAKASRMLKALTEAECCVSLAILDGLVLARSAFHHSMNFRSVVVYGRFEIVDDAAHKAAALQAFTDRVAPGRWATLRPMTDKEMGATTVLRLSLAEASAKVRTGGPKDDDEDLAWPTWAGVLPLSLQAGAPQAEPDSAVDTPPPLPDSLAPSAG</sequence>
<dbReference type="KEGG" id="snn:EWH46_12715"/>
<evidence type="ECO:0000313" key="4">
    <source>
        <dbReference type="Proteomes" id="UP000323522"/>
    </source>
</evidence>
<dbReference type="Gene3D" id="2.30.110.10">
    <property type="entry name" value="Electron Transport, Fmn-binding Protein, Chain A"/>
    <property type="match status" value="1"/>
</dbReference>
<dbReference type="Pfam" id="PF12900">
    <property type="entry name" value="Pyridox_ox_2"/>
    <property type="match status" value="1"/>
</dbReference>
<dbReference type="PANTHER" id="PTHR34071:SF2">
    <property type="entry name" value="FLAVIN-NUCLEOTIDE-BINDING PROTEIN"/>
    <property type="match status" value="1"/>
</dbReference>
<organism evidence="3 4">
    <name type="scientific">Sphaerotilus sulfidivorans</name>
    <dbReference type="NCBI Taxonomy" id="639200"/>
    <lineage>
        <taxon>Bacteria</taxon>
        <taxon>Pseudomonadati</taxon>
        <taxon>Pseudomonadota</taxon>
        <taxon>Betaproteobacteria</taxon>
        <taxon>Burkholderiales</taxon>
        <taxon>Sphaerotilaceae</taxon>
        <taxon>Sphaerotilus</taxon>
    </lineage>
</organism>
<reference evidence="3 4" key="1">
    <citation type="submission" date="2019-02" db="EMBL/GenBank/DDBJ databases">
        <title>Complete Genome Sequence and Methylome Analysis of Sphaerotilus natans subsp. sulfidivorans D-507.</title>
        <authorList>
            <person name="Fomenkov A."/>
            <person name="Gridneva E."/>
            <person name="Smolyakov D."/>
            <person name="Dubinina G."/>
            <person name="Vincze T."/>
            <person name="Grabovich M."/>
            <person name="Roberts R.J."/>
        </authorList>
    </citation>
    <scope>NUCLEOTIDE SEQUENCE [LARGE SCALE GENOMIC DNA]</scope>
    <source>
        <strain evidence="3 4">D-507</strain>
    </source>
</reference>
<keyword evidence="5" id="KW-1185">Reference proteome</keyword>
<dbReference type="SUPFAM" id="SSF50475">
    <property type="entry name" value="FMN-binding split barrel"/>
    <property type="match status" value="1"/>
</dbReference>
<dbReference type="PANTHER" id="PTHR34071">
    <property type="entry name" value="5-NITROIMIDAZOLE ANTIBIOTICS RESISTANCE PROTEIN, NIMA-FAMILY-RELATED PROTEIN-RELATED"/>
    <property type="match status" value="1"/>
</dbReference>
<feature type="region of interest" description="Disordered" evidence="1">
    <location>
        <begin position="191"/>
        <end position="219"/>
    </location>
</feature>
<evidence type="ECO:0000313" key="5">
    <source>
        <dbReference type="Proteomes" id="UP001549111"/>
    </source>
</evidence>
<dbReference type="EMBL" id="CP035708">
    <property type="protein sequence ID" value="QEN01558.1"/>
    <property type="molecule type" value="Genomic_DNA"/>
</dbReference>
<dbReference type="Proteomes" id="UP000323522">
    <property type="component" value="Chromosome"/>
</dbReference>
<dbReference type="OrthoDB" id="116031at2"/>
<protein>
    <submittedName>
        <fullName evidence="2">Nitroimidazol reductase NimA-like FMN-containing flavoprotein (Pyridoxamine 5'-phosphate oxidase superfamily)</fullName>
    </submittedName>
    <submittedName>
        <fullName evidence="3">Pyridoxamine 5'-phosphate oxidase family protein</fullName>
    </submittedName>
</protein>
<dbReference type="RefSeq" id="WP_149504237.1">
    <property type="nucleotide sequence ID" value="NZ_CP035708.1"/>
</dbReference>
<dbReference type="EMBL" id="JBEPLS010000008">
    <property type="protein sequence ID" value="MET3604571.1"/>
    <property type="molecule type" value="Genomic_DNA"/>
</dbReference>
<dbReference type="Proteomes" id="UP001549111">
    <property type="component" value="Unassembled WGS sequence"/>
</dbReference>
<dbReference type="InterPro" id="IPR024747">
    <property type="entry name" value="Pyridox_Oxase-rel"/>
</dbReference>
<evidence type="ECO:0000256" key="1">
    <source>
        <dbReference type="SAM" id="MobiDB-lite"/>
    </source>
</evidence>
<name>A0A5C1Q2B0_9BURK</name>